<feature type="DNA-binding region" description="H-T-H motif" evidence="2">
    <location>
        <begin position="31"/>
        <end position="50"/>
    </location>
</feature>
<name>A0ABY4J6E9_9MICO</name>
<dbReference type="PROSITE" id="PS50977">
    <property type="entry name" value="HTH_TETR_2"/>
    <property type="match status" value="1"/>
</dbReference>
<dbReference type="PANTHER" id="PTHR30328:SF54">
    <property type="entry name" value="HTH-TYPE TRANSCRIPTIONAL REPRESSOR SCO4008"/>
    <property type="match status" value="1"/>
</dbReference>
<accession>A0ABY4J6E9</accession>
<evidence type="ECO:0000256" key="2">
    <source>
        <dbReference type="PROSITE-ProRule" id="PRU00335"/>
    </source>
</evidence>
<evidence type="ECO:0000259" key="3">
    <source>
        <dbReference type="PROSITE" id="PS50977"/>
    </source>
</evidence>
<dbReference type="EMBL" id="CP078078">
    <property type="protein sequence ID" value="UPL19641.1"/>
    <property type="molecule type" value="Genomic_DNA"/>
</dbReference>
<dbReference type="SUPFAM" id="SSF46689">
    <property type="entry name" value="Homeodomain-like"/>
    <property type="match status" value="1"/>
</dbReference>
<dbReference type="InterPro" id="IPR041474">
    <property type="entry name" value="NicS_C"/>
</dbReference>
<dbReference type="SUPFAM" id="SSF48498">
    <property type="entry name" value="Tetracyclin repressor-like, C-terminal domain"/>
    <property type="match status" value="1"/>
</dbReference>
<protein>
    <submittedName>
        <fullName evidence="4">TetR family transcriptional regulator</fullName>
    </submittedName>
</protein>
<dbReference type="PRINTS" id="PR00455">
    <property type="entry name" value="HTHTETR"/>
</dbReference>
<proteinExistence type="predicted"/>
<dbReference type="Gene3D" id="1.10.357.10">
    <property type="entry name" value="Tetracycline Repressor, domain 2"/>
    <property type="match status" value="1"/>
</dbReference>
<dbReference type="InterPro" id="IPR001647">
    <property type="entry name" value="HTH_TetR"/>
</dbReference>
<gene>
    <name evidence="4" type="ORF">KV397_17325</name>
</gene>
<dbReference type="Proteomes" id="UP000830631">
    <property type="component" value="Chromosome"/>
</dbReference>
<dbReference type="InterPro" id="IPR050109">
    <property type="entry name" value="HTH-type_TetR-like_transc_reg"/>
</dbReference>
<evidence type="ECO:0000313" key="5">
    <source>
        <dbReference type="Proteomes" id="UP000830631"/>
    </source>
</evidence>
<evidence type="ECO:0000313" key="4">
    <source>
        <dbReference type="EMBL" id="UPL19641.1"/>
    </source>
</evidence>
<dbReference type="Pfam" id="PF00440">
    <property type="entry name" value="TetR_N"/>
    <property type="match status" value="1"/>
</dbReference>
<feature type="domain" description="HTH tetR-type" evidence="3">
    <location>
        <begin position="8"/>
        <end position="68"/>
    </location>
</feature>
<organism evidence="4 5">
    <name type="scientific">Microbacterium aurugineum</name>
    <dbReference type="NCBI Taxonomy" id="2851642"/>
    <lineage>
        <taxon>Bacteria</taxon>
        <taxon>Bacillati</taxon>
        <taxon>Actinomycetota</taxon>
        <taxon>Actinomycetes</taxon>
        <taxon>Micrococcales</taxon>
        <taxon>Microbacteriaceae</taxon>
        <taxon>Microbacterium</taxon>
    </lineage>
</organism>
<dbReference type="InterPro" id="IPR036271">
    <property type="entry name" value="Tet_transcr_reg_TetR-rel_C_sf"/>
</dbReference>
<sequence length="209" mass="24214">MVRHRDAERTRAELLAEATAAFAQTGYSGTTVDDIAQRSSTTKRMIYYYFGSKEQLYLAVLENSYREIREAEQRLHVDGLEPVAALRQIAELTYDHHLEHRDFVRLVAVENIHYGRFVTQVDSLRELNAPALELLDDILRRGHERALFRRDIDALDVHLLISSYCVFQIANQHTFEYLFDTDLHSPGRRDHLRQMIGDVVVSWATAPTE</sequence>
<keyword evidence="5" id="KW-1185">Reference proteome</keyword>
<keyword evidence="1 2" id="KW-0238">DNA-binding</keyword>
<dbReference type="Pfam" id="PF17938">
    <property type="entry name" value="TetR_C_29"/>
    <property type="match status" value="1"/>
</dbReference>
<dbReference type="InterPro" id="IPR009057">
    <property type="entry name" value="Homeodomain-like_sf"/>
</dbReference>
<reference evidence="4 5" key="1">
    <citation type="submission" date="2021-06" db="EMBL/GenBank/DDBJ databases">
        <title>Genome-based taxonomic framework of Microbacterium strains isolated from marine environment, the description of four new species and reclassification of four preexisting species.</title>
        <authorList>
            <person name="Lee S.D."/>
            <person name="Kim S.-M."/>
            <person name="Byeon Y.-S."/>
            <person name="Yang H.L."/>
            <person name="Kim I.S."/>
        </authorList>
    </citation>
    <scope>NUCLEOTIDE SEQUENCE [LARGE SCALE GENOMIC DNA]</scope>
    <source>
        <strain evidence="4 5">KSW4-10</strain>
    </source>
</reference>
<evidence type="ECO:0000256" key="1">
    <source>
        <dbReference type="ARBA" id="ARBA00023125"/>
    </source>
</evidence>
<dbReference type="PANTHER" id="PTHR30328">
    <property type="entry name" value="TRANSCRIPTIONAL REPRESSOR"/>
    <property type="match status" value="1"/>
</dbReference>